<dbReference type="Proteomes" id="UP000604046">
    <property type="component" value="Unassembled WGS sequence"/>
</dbReference>
<keyword evidence="2" id="KW-1185">Reference proteome</keyword>
<name>A0A812QYR2_9DINO</name>
<proteinExistence type="predicted"/>
<evidence type="ECO:0000313" key="2">
    <source>
        <dbReference type="Proteomes" id="UP000604046"/>
    </source>
</evidence>
<dbReference type="AlphaFoldDB" id="A0A812QYR2"/>
<evidence type="ECO:0000313" key="1">
    <source>
        <dbReference type="EMBL" id="CAE7411415.1"/>
    </source>
</evidence>
<accession>A0A812QYR2</accession>
<gene>
    <name evidence="1" type="ORF">SNAT2548_LOCUS22378</name>
</gene>
<evidence type="ECO:0008006" key="3">
    <source>
        <dbReference type="Google" id="ProtNLM"/>
    </source>
</evidence>
<comment type="caution">
    <text evidence="1">The sequence shown here is derived from an EMBL/GenBank/DDBJ whole genome shotgun (WGS) entry which is preliminary data.</text>
</comment>
<sequence length="202" mass="22600">MQLPMIFGACWQVRRRQYQLPSRTAARKTSARSKNRAELLVDGDQRGIDATKEAIERLQQDGRKVQTRVFAAPKSVENKKWQEFFSEPGTKFQAVPRSKNGEASDLAIEERLRCLARTSRSVCPALLTTDTDFLGVVQDIVEMGREMVLLVPQGAVSSWRKYELSGARVLLLESGRTKQNGPKVRAQLHANGGGTVELTESR</sequence>
<protein>
    <recommendedName>
        <fullName evidence="3">NYN domain-containing protein</fullName>
    </recommendedName>
</protein>
<reference evidence="1" key="1">
    <citation type="submission" date="2021-02" db="EMBL/GenBank/DDBJ databases">
        <authorList>
            <person name="Dougan E. K."/>
            <person name="Rhodes N."/>
            <person name="Thang M."/>
            <person name="Chan C."/>
        </authorList>
    </citation>
    <scope>NUCLEOTIDE SEQUENCE</scope>
</reference>
<dbReference type="EMBL" id="CAJNDS010002286">
    <property type="protein sequence ID" value="CAE7411415.1"/>
    <property type="molecule type" value="Genomic_DNA"/>
</dbReference>
<organism evidence="1 2">
    <name type="scientific">Symbiodinium natans</name>
    <dbReference type="NCBI Taxonomy" id="878477"/>
    <lineage>
        <taxon>Eukaryota</taxon>
        <taxon>Sar</taxon>
        <taxon>Alveolata</taxon>
        <taxon>Dinophyceae</taxon>
        <taxon>Suessiales</taxon>
        <taxon>Symbiodiniaceae</taxon>
        <taxon>Symbiodinium</taxon>
    </lineage>
</organism>